<protein>
    <submittedName>
        <fullName evidence="2">SP-containing protein</fullName>
    </submittedName>
</protein>
<evidence type="ECO:0000313" key="2">
    <source>
        <dbReference type="EMBL" id="WUR03880.1"/>
    </source>
</evidence>
<dbReference type="RefSeq" id="XP_065330025.1">
    <property type="nucleotide sequence ID" value="XM_065473953.1"/>
</dbReference>
<keyword evidence="1" id="KW-0732">Signal</keyword>
<feature type="chain" id="PRO_5043522748" evidence="1">
    <location>
        <begin position="16"/>
        <end position="285"/>
    </location>
</feature>
<name>A0AAX4JD43_9MICR</name>
<sequence>MYLLLTLIIHISASGQYGTNNTTPFTESVIDALCNDQKQRELIQCQPSYTTNVRPIAWTTPPVQNQNIVPSNTTQFVSTPVNPVQNIAPIPTAPPVIQPAYVPRPVPPQNTTVTLSSTPIPNLHLTGTGAGAKLSAVLSENPLAKTQLINFLEYNGVPPPWDQLLDFETTQHHQLPDPDNLFRKIRKQLLTFENVKTCIVEGLIVVEKYINRGKAYLAEDLKDLCRDKTVLKNILKRLKTKPAYEFRSELFKRYAEVKSRSFATQKSFYKLRDWLMKIKRLFATL</sequence>
<proteinExistence type="predicted"/>
<gene>
    <name evidence="2" type="ORF">VNE69_06193</name>
</gene>
<organism evidence="2 3">
    <name type="scientific">Vairimorpha necatrix</name>
    <dbReference type="NCBI Taxonomy" id="6039"/>
    <lineage>
        <taxon>Eukaryota</taxon>
        <taxon>Fungi</taxon>
        <taxon>Fungi incertae sedis</taxon>
        <taxon>Microsporidia</taxon>
        <taxon>Nosematidae</taxon>
        <taxon>Vairimorpha</taxon>
    </lineage>
</organism>
<dbReference type="KEGG" id="vnx:VNE69_06193"/>
<dbReference type="EMBL" id="CP142731">
    <property type="protein sequence ID" value="WUR03880.1"/>
    <property type="molecule type" value="Genomic_DNA"/>
</dbReference>
<dbReference type="Proteomes" id="UP001334084">
    <property type="component" value="Chromosome 6"/>
</dbReference>
<dbReference type="AlphaFoldDB" id="A0AAX4JD43"/>
<evidence type="ECO:0000256" key="1">
    <source>
        <dbReference type="SAM" id="SignalP"/>
    </source>
</evidence>
<feature type="signal peptide" evidence="1">
    <location>
        <begin position="1"/>
        <end position="15"/>
    </location>
</feature>
<accession>A0AAX4JD43</accession>
<evidence type="ECO:0000313" key="3">
    <source>
        <dbReference type="Proteomes" id="UP001334084"/>
    </source>
</evidence>
<reference evidence="2" key="1">
    <citation type="journal article" date="2024" name="BMC Genomics">
        <title>Functional annotation of a divergent genome using sequence and structure-based similarity.</title>
        <authorList>
            <person name="Svedberg D."/>
            <person name="Winiger R.R."/>
            <person name="Berg A."/>
            <person name="Sharma H."/>
            <person name="Tellgren-Roth C."/>
            <person name="Debrunner-Vossbrinck B.A."/>
            <person name="Vossbrinck C.R."/>
            <person name="Barandun J."/>
        </authorList>
    </citation>
    <scope>NUCLEOTIDE SEQUENCE</scope>
    <source>
        <strain evidence="2">Illinois isolate</strain>
    </source>
</reference>
<dbReference type="GeneID" id="90541690"/>
<keyword evidence="3" id="KW-1185">Reference proteome</keyword>